<dbReference type="CDD" id="cd05237">
    <property type="entry name" value="UDP_invert_4-6DH_SDR_e"/>
    <property type="match status" value="1"/>
</dbReference>
<comment type="similarity">
    <text evidence="1">Belongs to the polysaccharide synthase family.</text>
</comment>
<dbReference type="Pfam" id="PF13727">
    <property type="entry name" value="CoA_binding_3"/>
    <property type="match status" value="1"/>
</dbReference>
<dbReference type="PANTHER" id="PTHR43318:SF1">
    <property type="entry name" value="POLYSACCHARIDE BIOSYNTHESIS PROTEIN EPSC-RELATED"/>
    <property type="match status" value="1"/>
</dbReference>
<feature type="domain" description="Ketoreductase" evidence="3">
    <location>
        <begin position="286"/>
        <end position="459"/>
    </location>
</feature>
<dbReference type="InterPro" id="IPR003869">
    <property type="entry name" value="Polysac_CapD-like"/>
</dbReference>
<evidence type="ECO:0000256" key="1">
    <source>
        <dbReference type="ARBA" id="ARBA00007430"/>
    </source>
</evidence>
<feature type="transmembrane region" description="Helical" evidence="2">
    <location>
        <begin position="110"/>
        <end position="129"/>
    </location>
</feature>
<dbReference type="Proteomes" id="UP000000263">
    <property type="component" value="Chromosome"/>
</dbReference>
<keyword evidence="5" id="KW-1185">Reference proteome</keyword>
<dbReference type="RefSeq" id="WP_012119885.1">
    <property type="nucleotide sequence ID" value="NC_009767.1"/>
</dbReference>
<dbReference type="AlphaFoldDB" id="A7NIZ8"/>
<feature type="transmembrane region" description="Helical" evidence="2">
    <location>
        <begin position="9"/>
        <end position="26"/>
    </location>
</feature>
<dbReference type="KEGG" id="rca:Rcas_1360"/>
<dbReference type="Gene3D" id="3.40.50.720">
    <property type="entry name" value="NAD(P)-binding Rossmann-like Domain"/>
    <property type="match status" value="2"/>
</dbReference>
<dbReference type="HOGENOM" id="CLU_013560_5_0_0"/>
<dbReference type="eggNOG" id="COG1086">
    <property type="taxonomic scope" value="Bacteria"/>
</dbReference>
<dbReference type="Pfam" id="PF02719">
    <property type="entry name" value="Polysacc_synt_2"/>
    <property type="match status" value="1"/>
</dbReference>
<dbReference type="InterPro" id="IPR036291">
    <property type="entry name" value="NAD(P)-bd_dom_sf"/>
</dbReference>
<proteinExistence type="inferred from homology"/>
<dbReference type="EMBL" id="CP000804">
    <property type="protein sequence ID" value="ABU57456.1"/>
    <property type="molecule type" value="Genomic_DNA"/>
</dbReference>
<evidence type="ECO:0000313" key="5">
    <source>
        <dbReference type="Proteomes" id="UP000000263"/>
    </source>
</evidence>
<feature type="transmembrane region" description="Helical" evidence="2">
    <location>
        <begin position="75"/>
        <end position="104"/>
    </location>
</feature>
<keyword evidence="2" id="KW-0812">Transmembrane</keyword>
<organism evidence="4 5">
    <name type="scientific">Roseiflexus castenholzii (strain DSM 13941 / HLO8)</name>
    <dbReference type="NCBI Taxonomy" id="383372"/>
    <lineage>
        <taxon>Bacteria</taxon>
        <taxon>Bacillati</taxon>
        <taxon>Chloroflexota</taxon>
        <taxon>Chloroflexia</taxon>
        <taxon>Chloroflexales</taxon>
        <taxon>Roseiflexineae</taxon>
        <taxon>Roseiflexaceae</taxon>
        <taxon>Roseiflexus</taxon>
    </lineage>
</organism>
<accession>A7NIZ8</accession>
<keyword evidence="2" id="KW-0472">Membrane</keyword>
<protein>
    <submittedName>
        <fullName evidence="4">Polysaccharide biosynthesis protein CapD</fullName>
    </submittedName>
</protein>
<sequence>MMQRLKNRHFLIFDVLLVPLAIYVSFVLRLETFDLKTYWVACAHFCLMAVIVTPLIFRAFGVYRRYWRYASFEEVLLLCSATSLAMGATAILLTLLDIVTPVIATVPRSIPFIVPPIAASLVSIPRLLVRIGAARERRRRATDRPAPVLIMGAGDAASIIVREIQRNPRLGMEVVGLLDDDPTKRGLRLHGVEVLGDRHAIPSLVAQHKVRQVIIAMPGAPGKAVRDIMHICESVGVAVRIVPGMHELIDGTISVSKLRTIQIEDLLRRAPVQTDTAAVRGLVAGRRVLVTGGGGSIGSELCRQLLRFGPSHLIVLGHGENSVFEICNELDCLAEAHLDQSPCIVPVIADIRDLERLRSVFAIHAPELVFHAAAHKHVPLMEAHPVEAISNNVVGTRNLLDVALETGVERFVMISSDKAVNPTSVMGATKRIAEMLVLDAARRSGRPFVAVRFGNVLGSRGSVVLTFKRQIAAGGPVTVTHPEMRRYFMTIPEAVQLVLQASVLGRTGEIFMLDMGEPVKVVDLARDMIRLSGLEVGRDIDICFTGMRPGEKLFEELFARGEEYQPTAHSKIFIAAGASNNIPLALRTDVTSLERTACTGNNAAIRRLLRDIVPEYCPPEFLPPVPVNDRTTQPVRIRPLQPA</sequence>
<name>A7NIZ8_ROSCS</name>
<dbReference type="SUPFAM" id="SSF51735">
    <property type="entry name" value="NAD(P)-binding Rossmann-fold domains"/>
    <property type="match status" value="2"/>
</dbReference>
<dbReference type="SMART" id="SM00822">
    <property type="entry name" value="PKS_KR"/>
    <property type="match status" value="1"/>
</dbReference>
<gene>
    <name evidence="4" type="ordered locus">Rcas_1360</name>
</gene>
<reference evidence="4 5" key="1">
    <citation type="submission" date="2007-08" db="EMBL/GenBank/DDBJ databases">
        <title>Complete sequence of Roseiflexus castenholzii DSM 13941.</title>
        <authorList>
            <consortium name="US DOE Joint Genome Institute"/>
            <person name="Copeland A."/>
            <person name="Lucas S."/>
            <person name="Lapidus A."/>
            <person name="Barry K."/>
            <person name="Glavina del Rio T."/>
            <person name="Dalin E."/>
            <person name="Tice H."/>
            <person name="Pitluck S."/>
            <person name="Thompson L.S."/>
            <person name="Brettin T."/>
            <person name="Bruce D."/>
            <person name="Detter J.C."/>
            <person name="Han C."/>
            <person name="Tapia R."/>
            <person name="Schmutz J."/>
            <person name="Larimer F."/>
            <person name="Land M."/>
            <person name="Hauser L."/>
            <person name="Kyrpides N."/>
            <person name="Mikhailova N."/>
            <person name="Bryant D.A."/>
            <person name="Hanada S."/>
            <person name="Tsukatani Y."/>
            <person name="Richardson P."/>
        </authorList>
    </citation>
    <scope>NUCLEOTIDE SEQUENCE [LARGE SCALE GENOMIC DNA]</scope>
    <source>
        <strain evidence="5">DSM 13941 / HLO8</strain>
    </source>
</reference>
<dbReference type="InterPro" id="IPR057326">
    <property type="entry name" value="KR_dom"/>
</dbReference>
<dbReference type="OrthoDB" id="9803111at2"/>
<dbReference type="InterPro" id="IPR051203">
    <property type="entry name" value="Polysaccharide_Synthase-Rel"/>
</dbReference>
<evidence type="ECO:0000256" key="2">
    <source>
        <dbReference type="SAM" id="Phobius"/>
    </source>
</evidence>
<feature type="transmembrane region" description="Helical" evidence="2">
    <location>
        <begin position="38"/>
        <end position="63"/>
    </location>
</feature>
<keyword evidence="2" id="KW-1133">Transmembrane helix</keyword>
<dbReference type="STRING" id="383372.Rcas_1360"/>
<evidence type="ECO:0000313" key="4">
    <source>
        <dbReference type="EMBL" id="ABU57456.1"/>
    </source>
</evidence>
<evidence type="ECO:0000259" key="3">
    <source>
        <dbReference type="SMART" id="SM00822"/>
    </source>
</evidence>
<dbReference type="PANTHER" id="PTHR43318">
    <property type="entry name" value="UDP-N-ACETYLGLUCOSAMINE 4,6-DEHYDRATASE"/>
    <property type="match status" value="1"/>
</dbReference>